<accession>A0ABN2VED7</accession>
<name>A0ABN2VED7_9ACTN</name>
<protein>
    <recommendedName>
        <fullName evidence="5">Lipoprotein</fullName>
    </recommendedName>
</protein>
<evidence type="ECO:0000313" key="3">
    <source>
        <dbReference type="EMBL" id="GAA2060210.1"/>
    </source>
</evidence>
<comment type="caution">
    <text evidence="3">The sequence shown here is derived from an EMBL/GenBank/DDBJ whole genome shotgun (WGS) entry which is preliminary data.</text>
</comment>
<feature type="chain" id="PRO_5046884534" description="Lipoprotein" evidence="2">
    <location>
        <begin position="21"/>
        <end position="214"/>
    </location>
</feature>
<dbReference type="EMBL" id="BAAAPE010000001">
    <property type="protein sequence ID" value="GAA2060210.1"/>
    <property type="molecule type" value="Genomic_DNA"/>
</dbReference>
<organism evidence="3 4">
    <name type="scientific">Streptomyces albiaxialis</name>
    <dbReference type="NCBI Taxonomy" id="329523"/>
    <lineage>
        <taxon>Bacteria</taxon>
        <taxon>Bacillati</taxon>
        <taxon>Actinomycetota</taxon>
        <taxon>Actinomycetes</taxon>
        <taxon>Kitasatosporales</taxon>
        <taxon>Streptomycetaceae</taxon>
        <taxon>Streptomyces</taxon>
    </lineage>
</organism>
<proteinExistence type="predicted"/>
<dbReference type="PROSITE" id="PS51257">
    <property type="entry name" value="PROKAR_LIPOPROTEIN"/>
    <property type="match status" value="1"/>
</dbReference>
<dbReference type="RefSeq" id="WP_344522837.1">
    <property type="nucleotide sequence ID" value="NZ_BAAAPE010000001.1"/>
</dbReference>
<dbReference type="Proteomes" id="UP001500016">
    <property type="component" value="Unassembled WGS sequence"/>
</dbReference>
<sequence length="214" mass="23808">MRIKACLPGLALALSLTLTGCGIVGGDEDGGDGTQKTSSSSSPSRKPVPTPPGAAKEPGFDLPDDVYVVIANELTGNKEKDAVLRDHSRATMARVLAYAKATTKHSKITEYRQDDALETLREDVRTYRREVLVARGVYRYYKRELTMKGPADATVRFCESRREAFDKSLATGKSLRTRPSLKDFTRIEDVLHKRDGTWRVISTRTEEGVKDCRR</sequence>
<keyword evidence="4" id="KW-1185">Reference proteome</keyword>
<evidence type="ECO:0000256" key="2">
    <source>
        <dbReference type="SAM" id="SignalP"/>
    </source>
</evidence>
<evidence type="ECO:0008006" key="5">
    <source>
        <dbReference type="Google" id="ProtNLM"/>
    </source>
</evidence>
<reference evidence="3 4" key="1">
    <citation type="journal article" date="2019" name="Int. J. Syst. Evol. Microbiol.">
        <title>The Global Catalogue of Microorganisms (GCM) 10K type strain sequencing project: providing services to taxonomists for standard genome sequencing and annotation.</title>
        <authorList>
            <consortium name="The Broad Institute Genomics Platform"/>
            <consortium name="The Broad Institute Genome Sequencing Center for Infectious Disease"/>
            <person name="Wu L."/>
            <person name="Ma J."/>
        </authorList>
    </citation>
    <scope>NUCLEOTIDE SEQUENCE [LARGE SCALE GENOMIC DNA]</scope>
    <source>
        <strain evidence="3 4">JCM 15478</strain>
    </source>
</reference>
<evidence type="ECO:0000313" key="4">
    <source>
        <dbReference type="Proteomes" id="UP001500016"/>
    </source>
</evidence>
<gene>
    <name evidence="3" type="ORF">GCM10009801_01540</name>
</gene>
<feature type="region of interest" description="Disordered" evidence="1">
    <location>
        <begin position="27"/>
        <end position="60"/>
    </location>
</feature>
<feature type="signal peptide" evidence="2">
    <location>
        <begin position="1"/>
        <end position="20"/>
    </location>
</feature>
<evidence type="ECO:0000256" key="1">
    <source>
        <dbReference type="SAM" id="MobiDB-lite"/>
    </source>
</evidence>
<keyword evidence="2" id="KW-0732">Signal</keyword>